<dbReference type="AlphaFoldDB" id="A0AAV5LZL7"/>
<feature type="compositionally biased region" description="Polar residues" evidence="1">
    <location>
        <begin position="41"/>
        <end position="53"/>
    </location>
</feature>
<organism evidence="2 3">
    <name type="scientific">Rubroshorea leprosula</name>
    <dbReference type="NCBI Taxonomy" id="152421"/>
    <lineage>
        <taxon>Eukaryota</taxon>
        <taxon>Viridiplantae</taxon>
        <taxon>Streptophyta</taxon>
        <taxon>Embryophyta</taxon>
        <taxon>Tracheophyta</taxon>
        <taxon>Spermatophyta</taxon>
        <taxon>Magnoliopsida</taxon>
        <taxon>eudicotyledons</taxon>
        <taxon>Gunneridae</taxon>
        <taxon>Pentapetalae</taxon>
        <taxon>rosids</taxon>
        <taxon>malvids</taxon>
        <taxon>Malvales</taxon>
        <taxon>Dipterocarpaceae</taxon>
        <taxon>Rubroshorea</taxon>
    </lineage>
</organism>
<dbReference type="PANTHER" id="PTHR33730:SF31">
    <property type="match status" value="1"/>
</dbReference>
<dbReference type="PANTHER" id="PTHR33730">
    <property type="entry name" value="OS05G0542732 PROTEIN-RELATED"/>
    <property type="match status" value="1"/>
</dbReference>
<comment type="caution">
    <text evidence="2">The sequence shown here is derived from an EMBL/GenBank/DDBJ whole genome shotgun (WGS) entry which is preliminary data.</text>
</comment>
<sequence length="95" mass="10740">MATLQRSAVSFSRQGSSGMVWDDNHVLGEDGMVQFRKLRPWQSTRQRGSSSSPGVPISCPRSLSTPANQKELSLQVLRMLSFLMRFSRLSRNLNR</sequence>
<dbReference type="Pfam" id="PF15697">
    <property type="entry name" value="DUF4666"/>
    <property type="match status" value="1"/>
</dbReference>
<gene>
    <name evidence="2" type="ORF">SLEP1_g49531</name>
</gene>
<dbReference type="InterPro" id="IPR031421">
    <property type="entry name" value="DUF4666"/>
</dbReference>
<name>A0AAV5LZL7_9ROSI</name>
<proteinExistence type="predicted"/>
<dbReference type="EMBL" id="BPVZ01000155">
    <property type="protein sequence ID" value="GKV42086.1"/>
    <property type="molecule type" value="Genomic_DNA"/>
</dbReference>
<accession>A0AAV5LZL7</accession>
<feature type="region of interest" description="Disordered" evidence="1">
    <location>
        <begin position="39"/>
        <end position="64"/>
    </location>
</feature>
<evidence type="ECO:0000256" key="1">
    <source>
        <dbReference type="SAM" id="MobiDB-lite"/>
    </source>
</evidence>
<evidence type="ECO:0000313" key="2">
    <source>
        <dbReference type="EMBL" id="GKV42086.1"/>
    </source>
</evidence>
<reference evidence="2 3" key="1">
    <citation type="journal article" date="2021" name="Commun. Biol.">
        <title>The genome of Shorea leprosula (Dipterocarpaceae) highlights the ecological relevance of drought in aseasonal tropical rainforests.</title>
        <authorList>
            <person name="Ng K.K.S."/>
            <person name="Kobayashi M.J."/>
            <person name="Fawcett J.A."/>
            <person name="Hatakeyama M."/>
            <person name="Paape T."/>
            <person name="Ng C.H."/>
            <person name="Ang C.C."/>
            <person name="Tnah L.H."/>
            <person name="Lee C.T."/>
            <person name="Nishiyama T."/>
            <person name="Sese J."/>
            <person name="O'Brien M.J."/>
            <person name="Copetti D."/>
            <person name="Mohd Noor M.I."/>
            <person name="Ong R.C."/>
            <person name="Putra M."/>
            <person name="Sireger I.Z."/>
            <person name="Indrioko S."/>
            <person name="Kosugi Y."/>
            <person name="Izuno A."/>
            <person name="Isagi Y."/>
            <person name="Lee S.L."/>
            <person name="Shimizu K.K."/>
        </authorList>
    </citation>
    <scope>NUCLEOTIDE SEQUENCE [LARGE SCALE GENOMIC DNA]</scope>
    <source>
        <strain evidence="2">214</strain>
    </source>
</reference>
<dbReference type="Proteomes" id="UP001054252">
    <property type="component" value="Unassembled WGS sequence"/>
</dbReference>
<evidence type="ECO:0000313" key="3">
    <source>
        <dbReference type="Proteomes" id="UP001054252"/>
    </source>
</evidence>
<protein>
    <submittedName>
        <fullName evidence="2">Uncharacterized protein</fullName>
    </submittedName>
</protein>
<keyword evidence="3" id="KW-1185">Reference proteome</keyword>